<feature type="transmembrane region" description="Helical" evidence="2">
    <location>
        <begin position="7"/>
        <end position="31"/>
    </location>
</feature>
<feature type="transmembrane region" description="Helical" evidence="2">
    <location>
        <begin position="43"/>
        <end position="68"/>
    </location>
</feature>
<accession>A0A7V8FS38</accession>
<dbReference type="AlphaFoldDB" id="A0A7V8FS38"/>
<name>A0A7V8FS38_9BURK</name>
<comment type="caution">
    <text evidence="3">The sequence shown here is derived from an EMBL/GenBank/DDBJ whole genome shotgun (WGS) entry which is preliminary data.</text>
</comment>
<evidence type="ECO:0008006" key="5">
    <source>
        <dbReference type="Google" id="ProtNLM"/>
    </source>
</evidence>
<dbReference type="InterPro" id="IPR007462">
    <property type="entry name" value="COV1-like"/>
</dbReference>
<dbReference type="PANTHER" id="PTHR31876:SF26">
    <property type="entry name" value="PROTEIN LIKE COV 2"/>
    <property type="match status" value="1"/>
</dbReference>
<sequence length="215" mass="23857">MKRLSQYFLRGLVALLPIGLTVYLLYLFLAWSENLARQIIQPIFGSLYVPGMGLILGVAAVCVVGYAVSKDYLAKVMEFIELPFNNLPVVKSIYSSLKSFADYFSPHGKNTPQQQVVVVRVPGQPLEIIGLVTRDSLWALPEGVTREDRVAIYLPMSYMIGGYTFFVPRAWVHQIDMSVEEAMRSSLIAWMAGKQPPPGIAPAPQPPDNGDTPVR</sequence>
<evidence type="ECO:0000313" key="4">
    <source>
        <dbReference type="Proteomes" id="UP000461670"/>
    </source>
</evidence>
<dbReference type="Pfam" id="PF04367">
    <property type="entry name" value="DUF502"/>
    <property type="match status" value="1"/>
</dbReference>
<dbReference type="Proteomes" id="UP000461670">
    <property type="component" value="Unassembled WGS sequence"/>
</dbReference>
<gene>
    <name evidence="3" type="ORF">GAK30_00215</name>
</gene>
<feature type="compositionally biased region" description="Pro residues" evidence="1">
    <location>
        <begin position="195"/>
        <end position="207"/>
    </location>
</feature>
<evidence type="ECO:0000256" key="2">
    <source>
        <dbReference type="SAM" id="Phobius"/>
    </source>
</evidence>
<feature type="region of interest" description="Disordered" evidence="1">
    <location>
        <begin position="194"/>
        <end position="215"/>
    </location>
</feature>
<evidence type="ECO:0000256" key="1">
    <source>
        <dbReference type="SAM" id="MobiDB-lite"/>
    </source>
</evidence>
<dbReference type="EMBL" id="WNDQ01000002">
    <property type="protein sequence ID" value="KAF1023849.1"/>
    <property type="molecule type" value="Genomic_DNA"/>
</dbReference>
<evidence type="ECO:0000313" key="3">
    <source>
        <dbReference type="EMBL" id="KAF1023849.1"/>
    </source>
</evidence>
<reference evidence="4" key="1">
    <citation type="journal article" date="2020" name="MBio">
        <title>Horizontal gene transfer to a defensive symbiont with a reduced genome amongst a multipartite beetle microbiome.</title>
        <authorList>
            <person name="Waterworth S.C."/>
            <person name="Florez L.V."/>
            <person name="Rees E.R."/>
            <person name="Hertweck C."/>
            <person name="Kaltenpoth M."/>
            <person name="Kwan J.C."/>
        </authorList>
    </citation>
    <scope>NUCLEOTIDE SEQUENCE [LARGE SCALE GENOMIC DNA]</scope>
</reference>
<keyword evidence="2" id="KW-1133">Transmembrane helix</keyword>
<proteinExistence type="predicted"/>
<protein>
    <recommendedName>
        <fullName evidence="5">DUF502 domain-containing protein</fullName>
    </recommendedName>
</protein>
<dbReference type="PANTHER" id="PTHR31876">
    <property type="entry name" value="COV-LIKE PROTEIN 1"/>
    <property type="match status" value="1"/>
</dbReference>
<keyword evidence="2" id="KW-0472">Membrane</keyword>
<organism evidence="3 4">
    <name type="scientific">Paracidovorax wautersii</name>
    <dbReference type="NCBI Taxonomy" id="1177982"/>
    <lineage>
        <taxon>Bacteria</taxon>
        <taxon>Pseudomonadati</taxon>
        <taxon>Pseudomonadota</taxon>
        <taxon>Betaproteobacteria</taxon>
        <taxon>Burkholderiales</taxon>
        <taxon>Comamonadaceae</taxon>
        <taxon>Paracidovorax</taxon>
    </lineage>
</organism>
<keyword evidence="2" id="KW-0812">Transmembrane</keyword>